<dbReference type="InterPro" id="IPR016461">
    <property type="entry name" value="COMT-like"/>
</dbReference>
<dbReference type="PATRIC" id="fig|66876.3.peg.5977"/>
<dbReference type="GO" id="GO:0008171">
    <property type="term" value="F:O-methyltransferase activity"/>
    <property type="evidence" value="ECO:0007669"/>
    <property type="project" value="InterPro"/>
</dbReference>
<dbReference type="Pfam" id="PF00891">
    <property type="entry name" value="Methyltransf_2"/>
    <property type="match status" value="1"/>
</dbReference>
<organism evidence="7 8">
    <name type="scientific">Streptomyces chattanoogensis</name>
    <dbReference type="NCBI Taxonomy" id="66876"/>
    <lineage>
        <taxon>Bacteria</taxon>
        <taxon>Bacillati</taxon>
        <taxon>Actinomycetota</taxon>
        <taxon>Actinomycetes</taxon>
        <taxon>Kitasatosporales</taxon>
        <taxon>Streptomycetaceae</taxon>
        <taxon>Streptomyces</taxon>
    </lineage>
</organism>
<name>A0A0N0GX98_9ACTN</name>
<dbReference type="Gene3D" id="3.40.50.150">
    <property type="entry name" value="Vaccinia Virus protein VP39"/>
    <property type="match status" value="1"/>
</dbReference>
<proteinExistence type="predicted"/>
<keyword evidence="1 7" id="KW-0489">Methyltransferase</keyword>
<evidence type="ECO:0000256" key="4">
    <source>
        <dbReference type="PIRSR" id="PIRSR005739-1"/>
    </source>
</evidence>
<feature type="domain" description="O-methyltransferase dimerisation" evidence="6">
    <location>
        <begin position="26"/>
        <end position="99"/>
    </location>
</feature>
<dbReference type="InterPro" id="IPR012967">
    <property type="entry name" value="COMT_dimerisation"/>
</dbReference>
<protein>
    <submittedName>
        <fullName evidence="7">Methyltransferase</fullName>
    </submittedName>
</protein>
<feature type="domain" description="O-methyltransferase C-terminal" evidence="5">
    <location>
        <begin position="123"/>
        <end position="333"/>
    </location>
</feature>
<evidence type="ECO:0000313" key="8">
    <source>
        <dbReference type="Proteomes" id="UP000037982"/>
    </source>
</evidence>
<dbReference type="InterPro" id="IPR001077">
    <property type="entry name" value="COMT_C"/>
</dbReference>
<keyword evidence="2 7" id="KW-0808">Transferase</keyword>
<comment type="caution">
    <text evidence="7">The sequence shown here is derived from an EMBL/GenBank/DDBJ whole genome shotgun (WGS) entry which is preliminary data.</text>
</comment>
<dbReference type="PIRSF" id="PIRSF005739">
    <property type="entry name" value="O-mtase"/>
    <property type="match status" value="1"/>
</dbReference>
<dbReference type="SUPFAM" id="SSF46785">
    <property type="entry name" value="Winged helix' DNA-binding domain"/>
    <property type="match status" value="1"/>
</dbReference>
<dbReference type="InterPro" id="IPR029063">
    <property type="entry name" value="SAM-dependent_MTases_sf"/>
</dbReference>
<dbReference type="PROSITE" id="PS51683">
    <property type="entry name" value="SAM_OMT_II"/>
    <property type="match status" value="1"/>
</dbReference>
<dbReference type="Gene3D" id="1.10.10.10">
    <property type="entry name" value="Winged helix-like DNA-binding domain superfamily/Winged helix DNA-binding domain"/>
    <property type="match status" value="1"/>
</dbReference>
<sequence>MSPENRSFPSPESQSPDQARGVLTRIAYGAMAAQAVGAAARFRIADLIGDGERTADELAADCVVRSEAMGRLLRALAGLGLLAENTPGRFALTPAGALLRSDGPESLHSFIRMFTDPAMLRAWEHLDDSLRTGEPAFDAVFGKDFFGYLAEDPELSAEFNAAMGQATRDTAALVPGAFDFGRFTTVADIGGGDGTLLAAILTAHPSLHGIVFDLREGLAQAPDNLARHGVEGRTSLVSGDFFTTAPEGADLYLLKSVIHDWNDEQCTDILRHCRRAVPDHGGLLIIEPVLPPVVDPAADGLAYIVDLNMLVNVGGRERTRDDFERLCRGAGFALRSVTPLPGPSRFSLIEAEPV</sequence>
<dbReference type="SUPFAM" id="SSF53335">
    <property type="entry name" value="S-adenosyl-L-methionine-dependent methyltransferases"/>
    <property type="match status" value="1"/>
</dbReference>
<accession>A0A0N0GX98</accession>
<dbReference type="RefSeq" id="WP_053926234.1">
    <property type="nucleotide sequence ID" value="NZ_LGKG01000154.1"/>
</dbReference>
<evidence type="ECO:0000256" key="1">
    <source>
        <dbReference type="ARBA" id="ARBA00022603"/>
    </source>
</evidence>
<dbReference type="Pfam" id="PF08100">
    <property type="entry name" value="Dimerisation"/>
    <property type="match status" value="1"/>
</dbReference>
<keyword evidence="3" id="KW-0949">S-adenosyl-L-methionine</keyword>
<keyword evidence="8" id="KW-1185">Reference proteome</keyword>
<dbReference type="InterPro" id="IPR036388">
    <property type="entry name" value="WH-like_DNA-bd_sf"/>
</dbReference>
<dbReference type="PANTHER" id="PTHR43712:SF2">
    <property type="entry name" value="O-METHYLTRANSFERASE CICE"/>
    <property type="match status" value="1"/>
</dbReference>
<dbReference type="GO" id="GO:0032259">
    <property type="term" value="P:methylation"/>
    <property type="evidence" value="ECO:0007669"/>
    <property type="project" value="UniProtKB-KW"/>
</dbReference>
<dbReference type="GO" id="GO:0046983">
    <property type="term" value="F:protein dimerization activity"/>
    <property type="evidence" value="ECO:0007669"/>
    <property type="project" value="InterPro"/>
</dbReference>
<evidence type="ECO:0000313" key="7">
    <source>
        <dbReference type="EMBL" id="KPC60869.1"/>
    </source>
</evidence>
<dbReference type="InterPro" id="IPR036390">
    <property type="entry name" value="WH_DNA-bd_sf"/>
</dbReference>
<evidence type="ECO:0000259" key="6">
    <source>
        <dbReference type="Pfam" id="PF08100"/>
    </source>
</evidence>
<dbReference type="Proteomes" id="UP000037982">
    <property type="component" value="Unassembled WGS sequence"/>
</dbReference>
<dbReference type="Gene3D" id="1.10.287.1350">
    <property type="match status" value="1"/>
</dbReference>
<evidence type="ECO:0000259" key="5">
    <source>
        <dbReference type="Pfam" id="PF00891"/>
    </source>
</evidence>
<gene>
    <name evidence="7" type="ORF">ADL29_27325</name>
</gene>
<dbReference type="EMBL" id="LGKG01000154">
    <property type="protein sequence ID" value="KPC60869.1"/>
    <property type="molecule type" value="Genomic_DNA"/>
</dbReference>
<evidence type="ECO:0000256" key="3">
    <source>
        <dbReference type="ARBA" id="ARBA00022691"/>
    </source>
</evidence>
<dbReference type="CDD" id="cd02440">
    <property type="entry name" value="AdoMet_MTases"/>
    <property type="match status" value="1"/>
</dbReference>
<evidence type="ECO:0000256" key="2">
    <source>
        <dbReference type="ARBA" id="ARBA00022679"/>
    </source>
</evidence>
<reference evidence="8" key="1">
    <citation type="submission" date="2015-07" db="EMBL/GenBank/DDBJ databases">
        <authorList>
            <person name="Ju K.-S."/>
            <person name="Doroghazi J.R."/>
            <person name="Metcalf W.W."/>
        </authorList>
    </citation>
    <scope>NUCLEOTIDE SEQUENCE [LARGE SCALE GENOMIC DNA]</scope>
    <source>
        <strain evidence="8">NRRL ISP-5002</strain>
    </source>
</reference>
<feature type="active site" description="Proton acceptor" evidence="4">
    <location>
        <position position="259"/>
    </location>
</feature>
<dbReference type="AlphaFoldDB" id="A0A0N0GX98"/>
<dbReference type="PANTHER" id="PTHR43712">
    <property type="entry name" value="PUTATIVE (AFU_ORTHOLOGUE AFUA_4G14580)-RELATED"/>
    <property type="match status" value="1"/>
</dbReference>